<evidence type="ECO:0000256" key="1">
    <source>
        <dbReference type="SAM" id="Phobius"/>
    </source>
</evidence>
<evidence type="ECO:0000313" key="2">
    <source>
        <dbReference type="EMBL" id="CDW20681.1"/>
    </source>
</evidence>
<keyword evidence="1" id="KW-0472">Membrane</keyword>
<proteinExistence type="predicted"/>
<keyword evidence="1" id="KW-1133">Transmembrane helix</keyword>
<protein>
    <submittedName>
        <fullName evidence="2">Uncharacterized protein</fullName>
    </submittedName>
</protein>
<sequence length="39" mass="4545">FADRDVLFKVWICEVKSVCCIVELSLIILRIILRRVGPK</sequence>
<organism evidence="2">
    <name type="scientific">Lepeophtheirus salmonis</name>
    <name type="common">Salmon louse</name>
    <name type="synonym">Caligus salmonis</name>
    <dbReference type="NCBI Taxonomy" id="72036"/>
    <lineage>
        <taxon>Eukaryota</taxon>
        <taxon>Metazoa</taxon>
        <taxon>Ecdysozoa</taxon>
        <taxon>Arthropoda</taxon>
        <taxon>Crustacea</taxon>
        <taxon>Multicrustacea</taxon>
        <taxon>Hexanauplia</taxon>
        <taxon>Copepoda</taxon>
        <taxon>Siphonostomatoida</taxon>
        <taxon>Caligidae</taxon>
        <taxon>Lepeophtheirus</taxon>
    </lineage>
</organism>
<feature type="non-terminal residue" evidence="2">
    <location>
        <position position="1"/>
    </location>
</feature>
<name>A0A0K2T5F3_LEPSM</name>
<reference evidence="2" key="1">
    <citation type="submission" date="2014-05" db="EMBL/GenBank/DDBJ databases">
        <authorList>
            <person name="Chronopoulou M."/>
        </authorList>
    </citation>
    <scope>NUCLEOTIDE SEQUENCE</scope>
    <source>
        <tissue evidence="2">Whole organism</tissue>
    </source>
</reference>
<accession>A0A0K2T5F3</accession>
<dbReference type="EMBL" id="HACA01003320">
    <property type="protein sequence ID" value="CDW20681.1"/>
    <property type="molecule type" value="Transcribed_RNA"/>
</dbReference>
<dbReference type="AlphaFoldDB" id="A0A0K2T5F3"/>
<feature type="transmembrane region" description="Helical" evidence="1">
    <location>
        <begin position="6"/>
        <end position="33"/>
    </location>
</feature>
<keyword evidence="1" id="KW-0812">Transmembrane</keyword>